<evidence type="ECO:0000313" key="3">
    <source>
        <dbReference type="Proteomes" id="UP000315295"/>
    </source>
</evidence>
<organism evidence="2 3">
    <name type="scientific">Malus baccata</name>
    <name type="common">Siberian crab apple</name>
    <name type="synonym">Pyrus baccata</name>
    <dbReference type="NCBI Taxonomy" id="106549"/>
    <lineage>
        <taxon>Eukaryota</taxon>
        <taxon>Viridiplantae</taxon>
        <taxon>Streptophyta</taxon>
        <taxon>Embryophyta</taxon>
        <taxon>Tracheophyta</taxon>
        <taxon>Spermatophyta</taxon>
        <taxon>Magnoliopsida</taxon>
        <taxon>eudicotyledons</taxon>
        <taxon>Gunneridae</taxon>
        <taxon>Pentapetalae</taxon>
        <taxon>rosids</taxon>
        <taxon>fabids</taxon>
        <taxon>Rosales</taxon>
        <taxon>Rosaceae</taxon>
        <taxon>Amygdaloideae</taxon>
        <taxon>Maleae</taxon>
        <taxon>Malus</taxon>
    </lineage>
</organism>
<keyword evidence="3" id="KW-1185">Reference proteome</keyword>
<name>A0A540MS19_MALBA</name>
<dbReference type="Proteomes" id="UP000315295">
    <property type="component" value="Unassembled WGS sequence"/>
</dbReference>
<proteinExistence type="predicted"/>
<feature type="region of interest" description="Disordered" evidence="1">
    <location>
        <begin position="77"/>
        <end position="103"/>
    </location>
</feature>
<evidence type="ECO:0000256" key="1">
    <source>
        <dbReference type="SAM" id="MobiDB-lite"/>
    </source>
</evidence>
<accession>A0A540MS19</accession>
<sequence length="103" mass="11254">MTFRLKTRGEELRGFSLAVSQIRCDKCAPCGSKVPSQRGGSRNSPTSCRGHVMHPGNGPRHGGCCVGAPLSCCMRRGPRSRAMRPEHKESRTNGCQVEIKSRE</sequence>
<comment type="caution">
    <text evidence="2">The sequence shown here is derived from an EMBL/GenBank/DDBJ whole genome shotgun (WGS) entry which is preliminary data.</text>
</comment>
<protein>
    <submittedName>
        <fullName evidence="2">Uncharacterized protein</fullName>
    </submittedName>
</protein>
<reference evidence="2 3" key="1">
    <citation type="journal article" date="2019" name="G3 (Bethesda)">
        <title>Sequencing of a Wild Apple (Malus baccata) Genome Unravels the Differences Between Cultivated and Wild Apple Species Regarding Disease Resistance and Cold Tolerance.</title>
        <authorList>
            <person name="Chen X."/>
        </authorList>
    </citation>
    <scope>NUCLEOTIDE SEQUENCE [LARGE SCALE GENOMIC DNA]</scope>
    <source>
        <strain evidence="3">cv. Shandingzi</strain>
        <tissue evidence="2">Leaves</tissue>
    </source>
</reference>
<gene>
    <name evidence="2" type="ORF">C1H46_012798</name>
</gene>
<dbReference type="EMBL" id="VIEB01000192">
    <property type="protein sequence ID" value="TQE01568.1"/>
    <property type="molecule type" value="Genomic_DNA"/>
</dbReference>
<evidence type="ECO:0000313" key="2">
    <source>
        <dbReference type="EMBL" id="TQE01568.1"/>
    </source>
</evidence>
<dbReference type="AlphaFoldDB" id="A0A540MS19"/>